<dbReference type="SUPFAM" id="SSF53178">
    <property type="entry name" value="Peptidyl-tRNA hydrolase-like"/>
    <property type="match status" value="2"/>
</dbReference>
<feature type="region of interest" description="Disordered" evidence="4">
    <location>
        <begin position="77"/>
        <end position="104"/>
    </location>
</feature>
<accession>A0AAD5WVP7</accession>
<dbReference type="PANTHER" id="PTHR17224:SF1">
    <property type="entry name" value="PEPTIDYL-TRNA HYDROLASE"/>
    <property type="match status" value="1"/>
</dbReference>
<comment type="caution">
    <text evidence="5">The sequence shown here is derived from an EMBL/GenBank/DDBJ whole genome shotgun (WGS) entry which is preliminary data.</text>
</comment>
<feature type="compositionally biased region" description="Low complexity" evidence="4">
    <location>
        <begin position="204"/>
        <end position="214"/>
    </location>
</feature>
<dbReference type="PANTHER" id="PTHR17224">
    <property type="entry name" value="PEPTIDYL-TRNA HYDROLASE"/>
    <property type="match status" value="1"/>
</dbReference>
<evidence type="ECO:0000313" key="5">
    <source>
        <dbReference type="EMBL" id="KAJ2904408.1"/>
    </source>
</evidence>
<organism evidence="5 6">
    <name type="scientific">Zalerion maritima</name>
    <dbReference type="NCBI Taxonomy" id="339359"/>
    <lineage>
        <taxon>Eukaryota</taxon>
        <taxon>Fungi</taxon>
        <taxon>Dikarya</taxon>
        <taxon>Ascomycota</taxon>
        <taxon>Pezizomycotina</taxon>
        <taxon>Sordariomycetes</taxon>
        <taxon>Lulworthiomycetidae</taxon>
        <taxon>Lulworthiales</taxon>
        <taxon>Lulworthiaceae</taxon>
        <taxon>Zalerion</taxon>
    </lineage>
</organism>
<feature type="region of interest" description="Disordered" evidence="4">
    <location>
        <begin position="146"/>
        <end position="222"/>
    </location>
</feature>
<keyword evidence="2 5" id="KW-0378">Hydrolase</keyword>
<evidence type="ECO:0000256" key="3">
    <source>
        <dbReference type="ARBA" id="ARBA00022884"/>
    </source>
</evidence>
<evidence type="ECO:0000256" key="1">
    <source>
        <dbReference type="ARBA" id="ARBA00022555"/>
    </source>
</evidence>
<evidence type="ECO:0000313" key="6">
    <source>
        <dbReference type="Proteomes" id="UP001201980"/>
    </source>
</evidence>
<dbReference type="Pfam" id="PF01195">
    <property type="entry name" value="Pept_tRNA_hydro"/>
    <property type="match status" value="1"/>
</dbReference>
<reference evidence="5" key="1">
    <citation type="submission" date="2022-07" db="EMBL/GenBank/DDBJ databases">
        <title>Draft genome sequence of Zalerion maritima ATCC 34329, a (micro)plastics degrading marine fungus.</title>
        <authorList>
            <person name="Paco A."/>
            <person name="Goncalves M.F.M."/>
            <person name="Rocha-Santos T.A.P."/>
            <person name="Alves A."/>
        </authorList>
    </citation>
    <scope>NUCLEOTIDE SEQUENCE</scope>
    <source>
        <strain evidence="5">ATCC 34329</strain>
    </source>
</reference>
<dbReference type="Proteomes" id="UP001201980">
    <property type="component" value="Unassembled WGS sequence"/>
</dbReference>
<dbReference type="InterPro" id="IPR036416">
    <property type="entry name" value="Pept_tRNA_hydro_sf"/>
</dbReference>
<keyword evidence="3" id="KW-0694">RNA-binding</keyword>
<dbReference type="EMBL" id="JAKWBI020000054">
    <property type="protein sequence ID" value="KAJ2904408.1"/>
    <property type="molecule type" value="Genomic_DNA"/>
</dbReference>
<keyword evidence="1" id="KW-0820">tRNA-binding</keyword>
<keyword evidence="6" id="KW-1185">Reference proteome</keyword>
<proteinExistence type="predicted"/>
<feature type="compositionally biased region" description="Low complexity" evidence="4">
    <location>
        <begin position="148"/>
        <end position="161"/>
    </location>
</feature>
<evidence type="ECO:0000256" key="2">
    <source>
        <dbReference type="ARBA" id="ARBA00022801"/>
    </source>
</evidence>
<dbReference type="GO" id="GO:0000049">
    <property type="term" value="F:tRNA binding"/>
    <property type="evidence" value="ECO:0007669"/>
    <property type="project" value="UniProtKB-KW"/>
</dbReference>
<dbReference type="AlphaFoldDB" id="A0AAD5WVP7"/>
<gene>
    <name evidence="5" type="ORF">MKZ38_008081</name>
</gene>
<evidence type="ECO:0000256" key="4">
    <source>
        <dbReference type="SAM" id="MobiDB-lite"/>
    </source>
</evidence>
<feature type="region of interest" description="Disordered" evidence="4">
    <location>
        <begin position="238"/>
        <end position="277"/>
    </location>
</feature>
<protein>
    <submittedName>
        <fullName evidence="5">Peptidyl-tRNA hydrolase</fullName>
    </submittedName>
</protein>
<feature type="compositionally biased region" description="Low complexity" evidence="4">
    <location>
        <begin position="243"/>
        <end position="262"/>
    </location>
</feature>
<feature type="compositionally biased region" description="Gly residues" evidence="4">
    <location>
        <begin position="162"/>
        <end position="172"/>
    </location>
</feature>
<dbReference type="InterPro" id="IPR001328">
    <property type="entry name" value="Pept_tRNA_hydro"/>
</dbReference>
<dbReference type="GO" id="GO:0004045">
    <property type="term" value="F:peptidyl-tRNA hydrolase activity"/>
    <property type="evidence" value="ECO:0007669"/>
    <property type="project" value="InterPro"/>
</dbReference>
<sequence length="454" mass="48423">MSKTSKCLPLPPLLILSLGNPPPYANTLHSAGHTALSSLQQHLKQRWKEHVAKLVTARLSAPPGAGAGAGASSFASGAMGNSNGSNKNEAEARTRKKVKKDAKWVEQHKKMTHLFSKEARMGSRVKTMRSVPEGAWDAEVALHHRPDSSASGVASGAAEAGSGAGTGTGTGTGIEIERKNPTEGHWMSDATPDATPSPKPHQEPTLGTLTPTGGIKFPGMDVHGEHQYNIDTLMSSISQAARPSSPSSSPSPSSSLSSSSSPIHTPLGPGNLTPQPNFQIHTTRFTPSHPLSLSSRFLLHKSPTLMNASGQFAHRLYLETVRQLNSTFQSPSLRHLILPCPLVLLHDDLELPLGAVRKTAWSSSHRGHNGVKSAQRKMGKMKQHMWYRVAVGIGRPAGRDSDTVSEWVLRQTTLKEVNALKSVGPKLLNVLEEIEREVAMRIAGGGGGDLEGVD</sequence>
<name>A0AAD5WVP7_9PEZI</name>
<dbReference type="Gene3D" id="3.40.50.1470">
    <property type="entry name" value="Peptidyl-tRNA hydrolase"/>
    <property type="match status" value="2"/>
</dbReference>
<feature type="compositionally biased region" description="Low complexity" evidence="4">
    <location>
        <begin position="77"/>
        <end position="86"/>
    </location>
</feature>